<comment type="caution">
    <text evidence="1">The sequence shown here is derived from an EMBL/GenBank/DDBJ whole genome shotgun (WGS) entry which is preliminary data.</text>
</comment>
<dbReference type="InterPro" id="IPR002347">
    <property type="entry name" value="SDR_fam"/>
</dbReference>
<dbReference type="EMBL" id="BAAAGA010000007">
    <property type="protein sequence ID" value="GAA0628772.1"/>
    <property type="molecule type" value="Genomic_DNA"/>
</dbReference>
<dbReference type="Proteomes" id="UP001501352">
    <property type="component" value="Unassembled WGS sequence"/>
</dbReference>
<gene>
    <name evidence="1" type="ORF">GCM10009422_27700</name>
</gene>
<dbReference type="RefSeq" id="WP_343794581.1">
    <property type="nucleotide sequence ID" value="NZ_BAAAGA010000007.1"/>
</dbReference>
<organism evidence="1 2">
    <name type="scientific">Brevundimonas kwangchunensis</name>
    <dbReference type="NCBI Taxonomy" id="322163"/>
    <lineage>
        <taxon>Bacteria</taxon>
        <taxon>Pseudomonadati</taxon>
        <taxon>Pseudomonadota</taxon>
        <taxon>Alphaproteobacteria</taxon>
        <taxon>Caulobacterales</taxon>
        <taxon>Caulobacteraceae</taxon>
        <taxon>Brevundimonas</taxon>
    </lineage>
</organism>
<dbReference type="InterPro" id="IPR052992">
    <property type="entry name" value="SDR_member_12"/>
</dbReference>
<dbReference type="Pfam" id="PF00106">
    <property type="entry name" value="adh_short"/>
    <property type="match status" value="1"/>
</dbReference>
<evidence type="ECO:0000313" key="2">
    <source>
        <dbReference type="Proteomes" id="UP001501352"/>
    </source>
</evidence>
<dbReference type="PANTHER" id="PTHR44656">
    <property type="entry name" value="DEHYDROGENASE/REDUCTASE SDR FAMILY MEMBER 12"/>
    <property type="match status" value="1"/>
</dbReference>
<sequence>MAEPPWFQALVKSMNFYGRFAPSFTRVGYIARGLPFKPVKADYSGQTWLVTGATGGLGRAAALKGVRKGARVLAVGRNPAALASLEAEAAGAPGTFVPIRCDLSSMAAVNAMAASDELGGAPIDVLVNNVGLLMREYQATAEGFETSYATNLLGHYILTERLHELGRLASGAAVINVVSGGLYNLPLTKSMLNIPPEKFNGFAAYAAHKRAQVALADHWRTAFADVGAKTYAVHPGWADTAGVKTSLPKFRRILAPILRNDAEGADTIDWLAATRPAEVVDEIWFDRKPRTAHAYPHTRQTRTTPADVLAFLERDRQAVPA</sequence>
<evidence type="ECO:0008006" key="3">
    <source>
        <dbReference type="Google" id="ProtNLM"/>
    </source>
</evidence>
<reference evidence="1 2" key="1">
    <citation type="journal article" date="2019" name="Int. J. Syst. Evol. Microbiol.">
        <title>The Global Catalogue of Microorganisms (GCM) 10K type strain sequencing project: providing services to taxonomists for standard genome sequencing and annotation.</title>
        <authorList>
            <consortium name="The Broad Institute Genomics Platform"/>
            <consortium name="The Broad Institute Genome Sequencing Center for Infectious Disease"/>
            <person name="Wu L."/>
            <person name="Ma J."/>
        </authorList>
    </citation>
    <scope>NUCLEOTIDE SEQUENCE [LARGE SCALE GENOMIC DNA]</scope>
    <source>
        <strain evidence="1 2">JCM 12928</strain>
    </source>
</reference>
<proteinExistence type="predicted"/>
<dbReference type="InterPro" id="IPR036291">
    <property type="entry name" value="NAD(P)-bd_dom_sf"/>
</dbReference>
<keyword evidence="2" id="KW-1185">Reference proteome</keyword>
<accession>A0ABN1H4G5</accession>
<protein>
    <recommendedName>
        <fullName evidence="3">SDR family NAD(P)-dependent oxidoreductase</fullName>
    </recommendedName>
</protein>
<dbReference type="PANTHER" id="PTHR44656:SF7">
    <property type="entry name" value="DEHYDROGENASE_REDUCTASE SDR FAMILY MEMBER 12"/>
    <property type="match status" value="1"/>
</dbReference>
<dbReference type="PRINTS" id="PR00081">
    <property type="entry name" value="GDHRDH"/>
</dbReference>
<name>A0ABN1H4G5_9CAUL</name>
<dbReference type="Gene3D" id="3.40.50.720">
    <property type="entry name" value="NAD(P)-binding Rossmann-like Domain"/>
    <property type="match status" value="1"/>
</dbReference>
<dbReference type="SUPFAM" id="SSF51735">
    <property type="entry name" value="NAD(P)-binding Rossmann-fold domains"/>
    <property type="match status" value="1"/>
</dbReference>
<evidence type="ECO:0000313" key="1">
    <source>
        <dbReference type="EMBL" id="GAA0628772.1"/>
    </source>
</evidence>